<dbReference type="AlphaFoldDB" id="A0A7X2M0J4"/>
<evidence type="ECO:0000313" key="2">
    <source>
        <dbReference type="EMBL" id="MRX74228.1"/>
    </source>
</evidence>
<reference evidence="2 3" key="1">
    <citation type="submission" date="2019-11" db="EMBL/GenBank/DDBJ databases">
        <title>Bacillus lacus genome.</title>
        <authorList>
            <person name="Allen C.J."/>
            <person name="Newman J.D."/>
        </authorList>
    </citation>
    <scope>NUCLEOTIDE SEQUENCE [LARGE SCALE GENOMIC DNA]</scope>
    <source>
        <strain evidence="2 3">KCTC 33946</strain>
    </source>
</reference>
<dbReference type="InterPro" id="IPR039793">
    <property type="entry name" value="UROS/Hem4"/>
</dbReference>
<dbReference type="PANTHER" id="PTHR40082">
    <property type="entry name" value="BLR5956 PROTEIN"/>
    <property type="match status" value="1"/>
</dbReference>
<dbReference type="GO" id="GO:0006780">
    <property type="term" value="P:uroporphyrinogen III biosynthetic process"/>
    <property type="evidence" value="ECO:0007669"/>
    <property type="project" value="InterPro"/>
</dbReference>
<dbReference type="PANTHER" id="PTHR40082:SF1">
    <property type="entry name" value="BLR5956 PROTEIN"/>
    <property type="match status" value="1"/>
</dbReference>
<dbReference type="InterPro" id="IPR036108">
    <property type="entry name" value="4pyrrol_syn_uPrphyn_synt_sf"/>
</dbReference>
<feature type="domain" description="Tetrapyrrole biosynthesis uroporphyrinogen III synthase" evidence="1">
    <location>
        <begin position="22"/>
        <end position="249"/>
    </location>
</feature>
<dbReference type="CDD" id="cd06578">
    <property type="entry name" value="HemD"/>
    <property type="match status" value="1"/>
</dbReference>
<dbReference type="GO" id="GO:0004852">
    <property type="term" value="F:uroporphyrinogen-III synthase activity"/>
    <property type="evidence" value="ECO:0007669"/>
    <property type="project" value="InterPro"/>
</dbReference>
<accession>A0A7X2M0J4</accession>
<protein>
    <submittedName>
        <fullName evidence="2">Uroporphyrinogen-III synthase</fullName>
    </submittedName>
</protein>
<dbReference type="Pfam" id="PF02602">
    <property type="entry name" value="HEM4"/>
    <property type="match status" value="1"/>
</dbReference>
<sequence length="261" mass="28180">MQQQPLKGKTVLVTREQSQAGALTELIEKAGGAAVAAPLIYFQGIISREVLMLIKEAASYDWIVLTSINGVRFFQELLKKASVPAEALSCVKFAAVGNKTKAALEKAGIQADLVPKKFVAEELAKSLIAHAGEGSRVLIIRGSLSRSVLLTELSHAGMSAKELTIYRTVHNEAAEEQIGELVSDKKLDIATFTSSSTVNSFMEIIHKLGLQSELNSICFAAIGPVTGKTLKKYGLTCIQPNEYTMEAMVKEIIKAVSKEEI</sequence>
<comment type="caution">
    <text evidence="2">The sequence shown here is derived from an EMBL/GenBank/DDBJ whole genome shotgun (WGS) entry which is preliminary data.</text>
</comment>
<dbReference type="SUPFAM" id="SSF69618">
    <property type="entry name" value="HemD-like"/>
    <property type="match status" value="1"/>
</dbReference>
<proteinExistence type="predicted"/>
<dbReference type="EMBL" id="WKKI01000070">
    <property type="protein sequence ID" value="MRX74228.1"/>
    <property type="molecule type" value="Genomic_DNA"/>
</dbReference>
<dbReference type="RefSeq" id="WP_154309681.1">
    <property type="nucleotide sequence ID" value="NZ_WKKI01000070.1"/>
</dbReference>
<evidence type="ECO:0000313" key="3">
    <source>
        <dbReference type="Proteomes" id="UP000448867"/>
    </source>
</evidence>
<keyword evidence="3" id="KW-1185">Reference proteome</keyword>
<dbReference type="Proteomes" id="UP000448867">
    <property type="component" value="Unassembled WGS sequence"/>
</dbReference>
<dbReference type="Gene3D" id="3.40.50.10090">
    <property type="match status" value="2"/>
</dbReference>
<gene>
    <name evidence="2" type="ORF">GJU40_19075</name>
</gene>
<name>A0A7X2M0J4_9BACI</name>
<dbReference type="InterPro" id="IPR003754">
    <property type="entry name" value="4pyrrol_synth_uPrphyn_synth"/>
</dbReference>
<dbReference type="OrthoDB" id="9815856at2"/>
<organism evidence="2 3">
    <name type="scientific">Metabacillus lacus</name>
    <dbReference type="NCBI Taxonomy" id="1983721"/>
    <lineage>
        <taxon>Bacteria</taxon>
        <taxon>Bacillati</taxon>
        <taxon>Bacillota</taxon>
        <taxon>Bacilli</taxon>
        <taxon>Bacillales</taxon>
        <taxon>Bacillaceae</taxon>
        <taxon>Metabacillus</taxon>
    </lineage>
</organism>
<evidence type="ECO:0000259" key="1">
    <source>
        <dbReference type="Pfam" id="PF02602"/>
    </source>
</evidence>